<evidence type="ECO:0008006" key="3">
    <source>
        <dbReference type="Google" id="ProtNLM"/>
    </source>
</evidence>
<evidence type="ECO:0000313" key="2">
    <source>
        <dbReference type="Proteomes" id="UP000812287"/>
    </source>
</evidence>
<dbReference type="EMBL" id="MU250537">
    <property type="protein sequence ID" value="KAG7445347.1"/>
    <property type="molecule type" value="Genomic_DNA"/>
</dbReference>
<name>A0A9P7VRM6_9AGAR</name>
<dbReference type="RefSeq" id="XP_043038847.1">
    <property type="nucleotide sequence ID" value="XM_043179992.1"/>
</dbReference>
<gene>
    <name evidence="1" type="ORF">BT62DRAFT_190732</name>
</gene>
<dbReference type="AlphaFoldDB" id="A0A9P7VRM6"/>
<comment type="caution">
    <text evidence="1">The sequence shown here is derived from an EMBL/GenBank/DDBJ whole genome shotgun (WGS) entry which is preliminary data.</text>
</comment>
<dbReference type="InterPro" id="IPR051035">
    <property type="entry name" value="Mito_inheritance_9"/>
</dbReference>
<dbReference type="PANTHER" id="PTHR36091:SF1">
    <property type="entry name" value="ALTERED INHERITANCE OF MITOCHONDRIA PROTEIN 9, MITOCHONDRIAL"/>
    <property type="match status" value="1"/>
</dbReference>
<dbReference type="GO" id="GO:0005739">
    <property type="term" value="C:mitochondrion"/>
    <property type="evidence" value="ECO:0007669"/>
    <property type="project" value="TreeGrafter"/>
</dbReference>
<dbReference type="GeneID" id="66102288"/>
<protein>
    <recommendedName>
        <fullName evidence="3">Aminoglycoside phosphotransferase domain-containing protein</fullName>
    </recommendedName>
</protein>
<proteinExistence type="predicted"/>
<dbReference type="Proteomes" id="UP000812287">
    <property type="component" value="Unassembled WGS sequence"/>
</dbReference>
<sequence length="221" mass="24609">MVFLDLDLHQRPFSQIGSLFFKEDVSPELQSRQLYLRERDNKEPAEKYKIGPVVEKQYWYNGSADGDRPAMVSFIQATCGLVLQKAESHAASAASSSPSPSSLLSGSRPFDLPELRRLLQQCISMTPHIIPLERGLTAPYLIDPDLSRSNVIVKPSGAANVVQYIDWQGAFSLPYLLSTRLPQAVLYEGKRIASPHDPFTFPDFGLSCRTEGVRGPQAETR</sequence>
<keyword evidence="2" id="KW-1185">Reference proteome</keyword>
<dbReference type="PANTHER" id="PTHR36091">
    <property type="entry name" value="ALTERED INHERITANCE OF MITOCHONDRIA PROTEIN 9, MITOCHONDRIAL"/>
    <property type="match status" value="1"/>
</dbReference>
<evidence type="ECO:0000313" key="1">
    <source>
        <dbReference type="EMBL" id="KAG7445347.1"/>
    </source>
</evidence>
<organism evidence="1 2">
    <name type="scientific">Guyanagaster necrorhizus</name>
    <dbReference type="NCBI Taxonomy" id="856835"/>
    <lineage>
        <taxon>Eukaryota</taxon>
        <taxon>Fungi</taxon>
        <taxon>Dikarya</taxon>
        <taxon>Basidiomycota</taxon>
        <taxon>Agaricomycotina</taxon>
        <taxon>Agaricomycetes</taxon>
        <taxon>Agaricomycetidae</taxon>
        <taxon>Agaricales</taxon>
        <taxon>Marasmiineae</taxon>
        <taxon>Physalacriaceae</taxon>
        <taxon>Guyanagaster</taxon>
    </lineage>
</organism>
<accession>A0A9P7VRM6</accession>
<reference evidence="1" key="1">
    <citation type="submission" date="2020-11" db="EMBL/GenBank/DDBJ databases">
        <title>Adaptations for nitrogen fixation in a non-lichenized fungal sporocarp promotes dispersal by wood-feeding termites.</title>
        <authorList>
            <consortium name="DOE Joint Genome Institute"/>
            <person name="Koch R.A."/>
            <person name="Yoon G."/>
            <person name="Arayal U."/>
            <person name="Lail K."/>
            <person name="Amirebrahimi M."/>
            <person name="Labutti K."/>
            <person name="Lipzen A."/>
            <person name="Riley R."/>
            <person name="Barry K."/>
            <person name="Henrissat B."/>
            <person name="Grigoriev I.V."/>
            <person name="Herr J.R."/>
            <person name="Aime M.C."/>
        </authorList>
    </citation>
    <scope>NUCLEOTIDE SEQUENCE</scope>
    <source>
        <strain evidence="1">MCA 3950</strain>
    </source>
</reference>
<dbReference type="OrthoDB" id="2968323at2759"/>